<dbReference type="OMA" id="SLICHGI"/>
<dbReference type="KEGG" id="tut:107368733"/>
<dbReference type="EnsemblMetazoa" id="tetur28g02240.1">
    <property type="protein sequence ID" value="tetur28g02240.1"/>
    <property type="gene ID" value="tetur28g02240"/>
</dbReference>
<name>T1KZN5_TETUR</name>
<dbReference type="AlphaFoldDB" id="T1KZN5"/>
<proteinExistence type="predicted"/>
<evidence type="ECO:0000256" key="1">
    <source>
        <dbReference type="SAM" id="SignalP"/>
    </source>
</evidence>
<reference evidence="2" key="2">
    <citation type="submission" date="2015-06" db="UniProtKB">
        <authorList>
            <consortium name="EnsemblMetazoa"/>
        </authorList>
    </citation>
    <scope>IDENTIFICATION</scope>
</reference>
<protein>
    <submittedName>
        <fullName evidence="2">Uncharacterized protein</fullName>
    </submittedName>
</protein>
<feature type="signal peptide" evidence="1">
    <location>
        <begin position="1"/>
        <end position="19"/>
    </location>
</feature>
<reference evidence="3" key="1">
    <citation type="submission" date="2011-08" db="EMBL/GenBank/DDBJ databases">
        <authorList>
            <person name="Rombauts S."/>
        </authorList>
    </citation>
    <scope>NUCLEOTIDE SEQUENCE</scope>
    <source>
        <strain evidence="3">London</strain>
    </source>
</reference>
<dbReference type="HOGENOM" id="CLU_1490880_0_0_1"/>
<sequence length="181" mass="19939">MLTIQVFGLMILFTVTIDGDTIGDQQLSIKGSILKDICFSTQNLLSERQNETDVKSILIHQLSSSLKYETTVEPKHNQVSKEAVMAGFSNVLFHDLVNFIFNVASSSVKARSGERMNRLNYPPLTKKPDDCPSFCSIIQFPPTVNITSLSTPILVTVDTSAFIQTLVCHGLNSASKGKNKQ</sequence>
<dbReference type="EMBL" id="CAEY01000743">
    <property type="status" value="NOT_ANNOTATED_CDS"/>
    <property type="molecule type" value="Genomic_DNA"/>
</dbReference>
<accession>T1KZN5</accession>
<keyword evidence="1" id="KW-0732">Signal</keyword>
<dbReference type="OrthoDB" id="6532140at2759"/>
<gene>
    <name evidence="2" type="primary">107368733</name>
</gene>
<organism evidence="2 3">
    <name type="scientific">Tetranychus urticae</name>
    <name type="common">Two-spotted spider mite</name>
    <dbReference type="NCBI Taxonomy" id="32264"/>
    <lineage>
        <taxon>Eukaryota</taxon>
        <taxon>Metazoa</taxon>
        <taxon>Ecdysozoa</taxon>
        <taxon>Arthropoda</taxon>
        <taxon>Chelicerata</taxon>
        <taxon>Arachnida</taxon>
        <taxon>Acari</taxon>
        <taxon>Acariformes</taxon>
        <taxon>Trombidiformes</taxon>
        <taxon>Prostigmata</taxon>
        <taxon>Eleutherengona</taxon>
        <taxon>Raphignathae</taxon>
        <taxon>Tetranychoidea</taxon>
        <taxon>Tetranychidae</taxon>
        <taxon>Tetranychus</taxon>
    </lineage>
</organism>
<keyword evidence="3" id="KW-1185">Reference proteome</keyword>
<dbReference type="Proteomes" id="UP000015104">
    <property type="component" value="Unassembled WGS sequence"/>
</dbReference>
<evidence type="ECO:0000313" key="3">
    <source>
        <dbReference type="Proteomes" id="UP000015104"/>
    </source>
</evidence>
<feature type="chain" id="PRO_5004592066" evidence="1">
    <location>
        <begin position="20"/>
        <end position="181"/>
    </location>
</feature>
<evidence type="ECO:0000313" key="2">
    <source>
        <dbReference type="EnsemblMetazoa" id="tetur28g02240.1"/>
    </source>
</evidence>